<dbReference type="SUPFAM" id="SSF69318">
    <property type="entry name" value="Integrin alpha N-terminal domain"/>
    <property type="match status" value="1"/>
</dbReference>
<evidence type="ECO:0000256" key="8">
    <source>
        <dbReference type="ARBA" id="ARBA00023170"/>
    </source>
</evidence>
<evidence type="ECO:0000256" key="1">
    <source>
        <dbReference type="ARBA" id="ARBA00004479"/>
    </source>
</evidence>
<dbReference type="GO" id="GO:0007160">
    <property type="term" value="P:cell-matrix adhesion"/>
    <property type="evidence" value="ECO:0007669"/>
    <property type="project" value="TreeGrafter"/>
</dbReference>
<evidence type="ECO:0000256" key="5">
    <source>
        <dbReference type="ARBA" id="ARBA00022889"/>
    </source>
</evidence>
<dbReference type="AlphaFoldDB" id="A0A7J7JHN4"/>
<evidence type="ECO:0000313" key="14">
    <source>
        <dbReference type="Proteomes" id="UP000593567"/>
    </source>
</evidence>
<evidence type="ECO:0000256" key="7">
    <source>
        <dbReference type="ARBA" id="ARBA00023136"/>
    </source>
</evidence>
<feature type="repeat" description="FG-GAP" evidence="10">
    <location>
        <begin position="27"/>
        <end position="100"/>
    </location>
</feature>
<dbReference type="InterPro" id="IPR013519">
    <property type="entry name" value="Int_alpha_beta-p"/>
</dbReference>
<dbReference type="PANTHER" id="PTHR23220">
    <property type="entry name" value="INTEGRIN ALPHA"/>
    <property type="match status" value="1"/>
</dbReference>
<comment type="similarity">
    <text evidence="2 11">Belongs to the integrin alpha chain family.</text>
</comment>
<dbReference type="OrthoDB" id="5317514at2759"/>
<comment type="subcellular location">
    <subcellularLocation>
        <location evidence="1 11">Membrane</location>
        <topology evidence="1 11">Single-pass type I membrane protein</topology>
    </subcellularLocation>
</comment>
<dbReference type="InterPro" id="IPR000413">
    <property type="entry name" value="Integrin_alpha"/>
</dbReference>
<feature type="repeat" description="FG-GAP" evidence="10">
    <location>
        <begin position="408"/>
        <end position="464"/>
    </location>
</feature>
<evidence type="ECO:0000256" key="4">
    <source>
        <dbReference type="ARBA" id="ARBA00022737"/>
    </source>
</evidence>
<keyword evidence="4" id="KW-0677">Repeat</keyword>
<dbReference type="GO" id="GO:0008305">
    <property type="term" value="C:integrin complex"/>
    <property type="evidence" value="ECO:0007669"/>
    <property type="project" value="InterPro"/>
</dbReference>
<dbReference type="InterPro" id="IPR032695">
    <property type="entry name" value="Integrin_dom_sf"/>
</dbReference>
<dbReference type="InterPro" id="IPR013649">
    <property type="entry name" value="Integrin_alpha_Ig-like_1"/>
</dbReference>
<dbReference type="PANTHER" id="PTHR23220:SF122">
    <property type="entry name" value="INTEGRIN ALPHA-PS1"/>
    <property type="match status" value="1"/>
</dbReference>
<evidence type="ECO:0000256" key="11">
    <source>
        <dbReference type="RuleBase" id="RU003762"/>
    </source>
</evidence>
<keyword evidence="9" id="KW-0325">Glycoprotein</keyword>
<dbReference type="Gene3D" id="2.60.40.1460">
    <property type="entry name" value="Integrin domains. Chain A, domain 2"/>
    <property type="match status" value="1"/>
</dbReference>
<keyword evidence="6 11" id="KW-0401">Integrin</keyword>
<keyword evidence="7" id="KW-0472">Membrane</keyword>
<evidence type="ECO:0000259" key="12">
    <source>
        <dbReference type="Pfam" id="PF08441"/>
    </source>
</evidence>
<keyword evidence="8 11" id="KW-0675">Receptor</keyword>
<dbReference type="PROSITE" id="PS51470">
    <property type="entry name" value="FG_GAP"/>
    <property type="match status" value="4"/>
</dbReference>
<gene>
    <name evidence="13" type="ORF">EB796_016633</name>
</gene>
<dbReference type="Pfam" id="PF01839">
    <property type="entry name" value="FG-GAP"/>
    <property type="match status" value="1"/>
</dbReference>
<evidence type="ECO:0000256" key="6">
    <source>
        <dbReference type="ARBA" id="ARBA00023037"/>
    </source>
</evidence>
<name>A0A7J7JHN4_BUGNE</name>
<evidence type="ECO:0000256" key="10">
    <source>
        <dbReference type="PROSITE-ProRule" id="PRU00803"/>
    </source>
</evidence>
<dbReference type="InterPro" id="IPR013517">
    <property type="entry name" value="FG-GAP"/>
</dbReference>
<dbReference type="InterPro" id="IPR028994">
    <property type="entry name" value="Integrin_alpha_N"/>
</dbReference>
<feature type="signal peptide" evidence="11">
    <location>
        <begin position="1"/>
        <end position="21"/>
    </location>
</feature>
<dbReference type="Pfam" id="PF08441">
    <property type="entry name" value="Integrin_A_Ig_1"/>
    <property type="match status" value="1"/>
</dbReference>
<feature type="domain" description="Integrin alpha first immunoglubulin-like" evidence="12">
    <location>
        <begin position="521"/>
        <end position="671"/>
    </location>
</feature>
<dbReference type="GO" id="GO:0098609">
    <property type="term" value="P:cell-cell adhesion"/>
    <property type="evidence" value="ECO:0007669"/>
    <property type="project" value="TreeGrafter"/>
</dbReference>
<dbReference type="Proteomes" id="UP000593567">
    <property type="component" value="Unassembled WGS sequence"/>
</dbReference>
<reference evidence="13" key="1">
    <citation type="submission" date="2020-06" db="EMBL/GenBank/DDBJ databases">
        <title>Draft genome of Bugula neritina, a colonial animal packing powerful symbionts and potential medicines.</title>
        <authorList>
            <person name="Rayko M."/>
        </authorList>
    </citation>
    <scope>NUCLEOTIDE SEQUENCE [LARGE SCALE GENOMIC DNA]</scope>
    <source>
        <strain evidence="13">Kwan_BN1</strain>
    </source>
</reference>
<dbReference type="GO" id="GO:0005178">
    <property type="term" value="F:integrin binding"/>
    <property type="evidence" value="ECO:0007669"/>
    <property type="project" value="TreeGrafter"/>
</dbReference>
<keyword evidence="5 11" id="KW-0130">Cell adhesion</keyword>
<dbReference type="SMART" id="SM00191">
    <property type="entry name" value="Int_alpha"/>
    <property type="match status" value="4"/>
</dbReference>
<sequence length="711" mass="76534">MGVPTVSVLFCLAALFCCLNCFNIDTKYAVLKESITPGGYFGYSVAQHLIEENTSPTFDTSYVRLLVGAPHAYSEDVILNEFNQTGALFSCPLDLKNPNSVDDCSELPYPSTQRFTNIKQMAEENKTEMWLGVNIRSSGAGQFVVACGHRYKIVQKGIPVQGEDVYVDDKGEKQVNVFGIGICYNYKADLSLEDIEEDQAKAPCAGLPLVDGDNSVAGEYGVCAAGAGLATQNPDVIYGIPSAKTFMGTVAWDHKIPFLEGSAFFAPLRPTVDAINPPSKLAAYRGYSTIIVRNLLNDLKKVAIVGAPSDEDKGAVVIFELDQTSKVLKERLKFMGDQFGSGFGLSVAVVDIRNDEHPSMVVGAPFYRSSSVSDANSRETISGAIYFYQNYNDGIRGDSSKVIITPGLCKAADTSMCVNAQFGYAVTGVGDVNGDGFHDIAVGAPFYGRGAVFLFNGRADGKLEDTPSQIIMAEDISETYTTRPISGFGISLSGGQDMDGQGYADILVGAHSSSHVVLLRSRPVINVQGAIKLNNTILSPKKDETECLSNPSSTKSCIDFTICFTASLALAGSSKSSGVRATIDYTVTGDSGYEYLGNRRVRFNVAGDASTSVYTDSTVVGVNGMEQCILMVAYITEVKDVLKAVEFEMEYTLAPPSRVQYEDIDTYPIMDVLSYSIPSAKVCQLFISAMLCFLGNRLTPACWAINSLSCQ</sequence>
<feature type="repeat" description="FG-GAP" evidence="10">
    <location>
        <begin position="329"/>
        <end position="384"/>
    </location>
</feature>
<feature type="chain" id="PRO_5029947607" evidence="11">
    <location>
        <begin position="22"/>
        <end position="711"/>
    </location>
</feature>
<feature type="repeat" description="FG-GAP" evidence="10">
    <location>
        <begin position="474"/>
        <end position="536"/>
    </location>
</feature>
<organism evidence="13 14">
    <name type="scientific">Bugula neritina</name>
    <name type="common">Brown bryozoan</name>
    <name type="synonym">Sertularia neritina</name>
    <dbReference type="NCBI Taxonomy" id="10212"/>
    <lineage>
        <taxon>Eukaryota</taxon>
        <taxon>Metazoa</taxon>
        <taxon>Spiralia</taxon>
        <taxon>Lophotrochozoa</taxon>
        <taxon>Bryozoa</taxon>
        <taxon>Gymnolaemata</taxon>
        <taxon>Cheilostomatida</taxon>
        <taxon>Flustrina</taxon>
        <taxon>Buguloidea</taxon>
        <taxon>Bugulidae</taxon>
        <taxon>Bugula</taxon>
    </lineage>
</organism>
<dbReference type="PRINTS" id="PR01185">
    <property type="entry name" value="INTEGRINA"/>
</dbReference>
<keyword evidence="3 11" id="KW-0732">Signal</keyword>
<dbReference type="SUPFAM" id="SSF69179">
    <property type="entry name" value="Integrin domains"/>
    <property type="match status" value="1"/>
</dbReference>
<dbReference type="GO" id="GO:0007229">
    <property type="term" value="P:integrin-mediated signaling pathway"/>
    <property type="evidence" value="ECO:0007669"/>
    <property type="project" value="UniProtKB-KW"/>
</dbReference>
<accession>A0A7J7JHN4</accession>
<dbReference type="EMBL" id="VXIV02002501">
    <property type="protein sequence ID" value="KAF6025056.1"/>
    <property type="molecule type" value="Genomic_DNA"/>
</dbReference>
<dbReference type="GO" id="GO:0033627">
    <property type="term" value="P:cell adhesion mediated by integrin"/>
    <property type="evidence" value="ECO:0007669"/>
    <property type="project" value="TreeGrafter"/>
</dbReference>
<evidence type="ECO:0000256" key="2">
    <source>
        <dbReference type="ARBA" id="ARBA00008054"/>
    </source>
</evidence>
<keyword evidence="14" id="KW-1185">Reference proteome</keyword>
<dbReference type="GO" id="GO:0009897">
    <property type="term" value="C:external side of plasma membrane"/>
    <property type="evidence" value="ECO:0007669"/>
    <property type="project" value="TreeGrafter"/>
</dbReference>
<evidence type="ECO:0000256" key="9">
    <source>
        <dbReference type="ARBA" id="ARBA00023180"/>
    </source>
</evidence>
<comment type="caution">
    <text evidence="13">The sequence shown here is derived from an EMBL/GenBank/DDBJ whole genome shotgun (WGS) entry which is preliminary data.</text>
</comment>
<dbReference type="Gene3D" id="2.130.10.130">
    <property type="entry name" value="Integrin alpha, N-terminal"/>
    <property type="match status" value="1"/>
</dbReference>
<protein>
    <submittedName>
        <fullName evidence="13">Mew</fullName>
    </submittedName>
</protein>
<proteinExistence type="inferred from homology"/>
<evidence type="ECO:0000313" key="13">
    <source>
        <dbReference type="EMBL" id="KAF6025056.1"/>
    </source>
</evidence>
<evidence type="ECO:0000256" key="3">
    <source>
        <dbReference type="ARBA" id="ARBA00022729"/>
    </source>
</evidence>